<organism evidence="1 2">
    <name type="scientific">Ectobacillus funiculus</name>
    <dbReference type="NCBI Taxonomy" id="137993"/>
    <lineage>
        <taxon>Bacteria</taxon>
        <taxon>Bacillati</taxon>
        <taxon>Bacillota</taxon>
        <taxon>Bacilli</taxon>
        <taxon>Bacillales</taxon>
        <taxon>Bacillaceae</taxon>
        <taxon>Ectobacillus</taxon>
    </lineage>
</organism>
<keyword evidence="2" id="KW-1185">Reference proteome</keyword>
<dbReference type="EMBL" id="JBHMAF010000051">
    <property type="protein sequence ID" value="MFB9759011.1"/>
    <property type="molecule type" value="Genomic_DNA"/>
</dbReference>
<dbReference type="NCBIfam" id="TIGR02867">
    <property type="entry name" value="spore_II_P"/>
    <property type="match status" value="1"/>
</dbReference>
<proteinExistence type="predicted"/>
<dbReference type="InterPro" id="IPR010897">
    <property type="entry name" value="Spore_II_P"/>
</dbReference>
<evidence type="ECO:0000313" key="2">
    <source>
        <dbReference type="Proteomes" id="UP001589609"/>
    </source>
</evidence>
<comment type="caution">
    <text evidence="1">The sequence shown here is derived from an EMBL/GenBank/DDBJ whole genome shotgun (WGS) entry which is preliminary data.</text>
</comment>
<dbReference type="Pfam" id="PF07454">
    <property type="entry name" value="SpoIIP"/>
    <property type="match status" value="1"/>
</dbReference>
<accession>A0ABV5WF61</accession>
<dbReference type="SUPFAM" id="SSF53187">
    <property type="entry name" value="Zn-dependent exopeptidases"/>
    <property type="match status" value="1"/>
</dbReference>
<gene>
    <name evidence="1" type="ORF">ACFFMS_11120</name>
</gene>
<reference evidence="1 2" key="1">
    <citation type="submission" date="2024-09" db="EMBL/GenBank/DDBJ databases">
        <authorList>
            <person name="Sun Q."/>
            <person name="Mori K."/>
        </authorList>
    </citation>
    <scope>NUCLEOTIDE SEQUENCE [LARGE SCALE GENOMIC DNA]</scope>
    <source>
        <strain evidence="1 2">JCM 11201</strain>
    </source>
</reference>
<sequence length="378" mass="43116">MNRHHIIKSVKIKQVLLLCFILVQLLFVFSAMFVSCFPSMKASSLDKWSRTETLNTFMYAFQIENHYFTQEFQKYGNSPRFSAIFLSMLTDVKINDLRTLMRNQLPGFSNYYSQIIVAGEGTDETNIPQDPNIPLEELLKQREADTTVLPPKKSTPPAKVNEQKIVFIYHSHSRESFLPMLPGTTNPNAASSDKVNVSILGERLAAKLEEQGIGATDNHVDIVDMLLKRGLNYVSSYNVSREVVQEAMSQNQSFRYLIDIHRDSSRKAVTTKVINGKSYGRLYFVVGKENQHYEENLQFAKTINEYLDKHYYGISRGIFLKDRREGNGVYNQDLSPNAMLVEIGGVDNNVDELYRTVDVLAEAISAYHKQAEKVSNPQ</sequence>
<name>A0ABV5WF61_9BACI</name>
<dbReference type="RefSeq" id="WP_379949297.1">
    <property type="nucleotide sequence ID" value="NZ_JBHMAF010000051.1"/>
</dbReference>
<dbReference type="Proteomes" id="UP001589609">
    <property type="component" value="Unassembled WGS sequence"/>
</dbReference>
<evidence type="ECO:0000313" key="1">
    <source>
        <dbReference type="EMBL" id="MFB9759011.1"/>
    </source>
</evidence>
<protein>
    <submittedName>
        <fullName evidence="1">Stage II sporulation protein P</fullName>
    </submittedName>
</protein>